<keyword evidence="2" id="KW-1185">Reference proteome</keyword>
<dbReference type="EMBL" id="QJKJ01005058">
    <property type="protein sequence ID" value="RDX91681.1"/>
    <property type="molecule type" value="Genomic_DNA"/>
</dbReference>
<reference evidence="1" key="1">
    <citation type="submission" date="2018-05" db="EMBL/GenBank/DDBJ databases">
        <title>Draft genome of Mucuna pruriens seed.</title>
        <authorList>
            <person name="Nnadi N.E."/>
            <person name="Vos R."/>
            <person name="Hasami M.H."/>
            <person name="Devisetty U.K."/>
            <person name="Aguiy J.C."/>
        </authorList>
    </citation>
    <scope>NUCLEOTIDE SEQUENCE [LARGE SCALE GENOMIC DNA]</scope>
    <source>
        <strain evidence="1">JCA_2017</strain>
    </source>
</reference>
<evidence type="ECO:0000313" key="2">
    <source>
        <dbReference type="Proteomes" id="UP000257109"/>
    </source>
</evidence>
<dbReference type="Proteomes" id="UP000257109">
    <property type="component" value="Unassembled WGS sequence"/>
</dbReference>
<gene>
    <name evidence="1" type="ORF">CR513_26299</name>
</gene>
<dbReference type="AlphaFoldDB" id="A0A371GM95"/>
<comment type="caution">
    <text evidence="1">The sequence shown here is derived from an EMBL/GenBank/DDBJ whole genome shotgun (WGS) entry which is preliminary data.</text>
</comment>
<accession>A0A371GM95</accession>
<proteinExistence type="predicted"/>
<protein>
    <submittedName>
        <fullName evidence="1">Uncharacterized protein</fullName>
    </submittedName>
</protein>
<name>A0A371GM95_MUCPR</name>
<dbReference type="PANTHER" id="PTHR33067">
    <property type="entry name" value="RNA-DIRECTED DNA POLYMERASE-RELATED"/>
    <property type="match status" value="1"/>
</dbReference>
<evidence type="ECO:0000313" key="1">
    <source>
        <dbReference type="EMBL" id="RDX91681.1"/>
    </source>
</evidence>
<organism evidence="1 2">
    <name type="scientific">Mucuna pruriens</name>
    <name type="common">Velvet bean</name>
    <name type="synonym">Dolichos pruriens</name>
    <dbReference type="NCBI Taxonomy" id="157652"/>
    <lineage>
        <taxon>Eukaryota</taxon>
        <taxon>Viridiplantae</taxon>
        <taxon>Streptophyta</taxon>
        <taxon>Embryophyta</taxon>
        <taxon>Tracheophyta</taxon>
        <taxon>Spermatophyta</taxon>
        <taxon>Magnoliopsida</taxon>
        <taxon>eudicotyledons</taxon>
        <taxon>Gunneridae</taxon>
        <taxon>Pentapetalae</taxon>
        <taxon>rosids</taxon>
        <taxon>fabids</taxon>
        <taxon>Fabales</taxon>
        <taxon>Fabaceae</taxon>
        <taxon>Papilionoideae</taxon>
        <taxon>50 kb inversion clade</taxon>
        <taxon>NPAAA clade</taxon>
        <taxon>indigoferoid/millettioid clade</taxon>
        <taxon>Phaseoleae</taxon>
        <taxon>Mucuna</taxon>
    </lineage>
</organism>
<dbReference type="OrthoDB" id="1734538at2759"/>
<dbReference type="PANTHER" id="PTHR33067:SF15">
    <property type="entry name" value="RNA-DIRECTED DNA POLYMERASE"/>
    <property type="match status" value="1"/>
</dbReference>
<sequence length="121" mass="13696">MIFPTDFYVLDIEDETSGKGSTLILGRPFLMTARTKIDVHVGMLLMEFDFAKDTDSIACLGSLTKVADYDEVWEVHNLFDSEDDNVDLAKLSHKAEWIKLLDQVCKYENSECVNKGEIQVA</sequence>
<feature type="non-terminal residue" evidence="1">
    <location>
        <position position="1"/>
    </location>
</feature>